<dbReference type="PANTHER" id="PTHR31131:SF6">
    <property type="entry name" value="CASTOR ACT DOMAIN-CONTAINING PROTEIN"/>
    <property type="match status" value="1"/>
</dbReference>
<dbReference type="SUPFAM" id="SSF55021">
    <property type="entry name" value="ACT-like"/>
    <property type="match status" value="1"/>
</dbReference>
<dbReference type="Pfam" id="PF18700">
    <property type="entry name" value="Castor1_N"/>
    <property type="match status" value="1"/>
</dbReference>
<evidence type="ECO:0000313" key="5">
    <source>
        <dbReference type="Proteomes" id="UP000663879"/>
    </source>
</evidence>
<reference evidence="4" key="1">
    <citation type="submission" date="2021-02" db="EMBL/GenBank/DDBJ databases">
        <authorList>
            <person name="Nowell W R."/>
        </authorList>
    </citation>
    <scope>NUCLEOTIDE SEQUENCE</scope>
    <source>
        <strain evidence="4">Ploen Becks lab</strain>
    </source>
</reference>
<dbReference type="InterPro" id="IPR051719">
    <property type="entry name" value="CASTOR_mTORC1"/>
</dbReference>
<dbReference type="OrthoDB" id="58529at2759"/>
<dbReference type="EMBL" id="CAJNOC010000039">
    <property type="protein sequence ID" value="CAF0709028.1"/>
    <property type="molecule type" value="Genomic_DNA"/>
</dbReference>
<dbReference type="InterPro" id="IPR040778">
    <property type="entry name" value="CASTOR1_N"/>
</dbReference>
<protein>
    <recommendedName>
        <fullName evidence="6">CASTOR ACT domain-containing protein</fullName>
    </recommendedName>
</protein>
<dbReference type="InterPro" id="IPR026249">
    <property type="entry name" value="CASTOR_fam"/>
</dbReference>
<gene>
    <name evidence="4" type="ORF">OXX778_LOCUS725</name>
</gene>
<sequence length="233" mass="27206">MEPSIELRILNYRLKIISVKKGSLYKLMFGIVKIAFSNKTKCSIFSFTETNDDYSIVLDNYGFEEMRPYLDETDMTLSQSDWIPMYLSGEDLQRGISKIAKYLILPLADWKISIMAISMYQCDYILIQEDDYEAVIECLSIHIPKIYDESLDLENEIVFSKFNGKMHYNIKKFDHSSSCHLRKQSTVDENKQLQISLPLLIPDNIEYCITGLYNMDTIIIPTLIDIMFYETDN</sequence>
<comment type="similarity">
    <text evidence="1">Belongs to the GATS family.</text>
</comment>
<evidence type="ECO:0000259" key="2">
    <source>
        <dbReference type="Pfam" id="PF13840"/>
    </source>
</evidence>
<dbReference type="InterPro" id="IPR045865">
    <property type="entry name" value="ACT-like_dom_sf"/>
</dbReference>
<accession>A0A813M545</accession>
<dbReference type="InterPro" id="IPR027795">
    <property type="entry name" value="CASTOR_ACT_dom"/>
</dbReference>
<dbReference type="Pfam" id="PF13840">
    <property type="entry name" value="ACT_7"/>
    <property type="match status" value="1"/>
</dbReference>
<dbReference type="Gene3D" id="3.30.2130.10">
    <property type="entry name" value="VC0802-like"/>
    <property type="match status" value="1"/>
</dbReference>
<comment type="caution">
    <text evidence="4">The sequence shown here is derived from an EMBL/GenBank/DDBJ whole genome shotgun (WGS) entry which is preliminary data.</text>
</comment>
<evidence type="ECO:0000256" key="1">
    <source>
        <dbReference type="ARBA" id="ARBA00006827"/>
    </source>
</evidence>
<feature type="domain" description="CASTOR ACT" evidence="2">
    <location>
        <begin position="78"/>
        <end position="139"/>
    </location>
</feature>
<dbReference type="PRINTS" id="PR02078">
    <property type="entry name" value="GATSLIKEFMLY"/>
</dbReference>
<keyword evidence="5" id="KW-1185">Reference proteome</keyword>
<evidence type="ECO:0000313" key="4">
    <source>
        <dbReference type="EMBL" id="CAF0709028.1"/>
    </source>
</evidence>
<dbReference type="AlphaFoldDB" id="A0A813M545"/>
<name>A0A813M545_9BILA</name>
<dbReference type="Proteomes" id="UP000663879">
    <property type="component" value="Unassembled WGS sequence"/>
</dbReference>
<evidence type="ECO:0008006" key="6">
    <source>
        <dbReference type="Google" id="ProtNLM"/>
    </source>
</evidence>
<feature type="domain" description="CASTOR1 N-terminal" evidence="3">
    <location>
        <begin position="13"/>
        <end position="66"/>
    </location>
</feature>
<evidence type="ECO:0000259" key="3">
    <source>
        <dbReference type="Pfam" id="PF18700"/>
    </source>
</evidence>
<dbReference type="PANTHER" id="PTHR31131">
    <property type="entry name" value="CHROMOSOME 1, WHOLE GENOME SHOTGUN SEQUENCE"/>
    <property type="match status" value="1"/>
</dbReference>
<proteinExistence type="inferred from homology"/>
<organism evidence="4 5">
    <name type="scientific">Brachionus calyciflorus</name>
    <dbReference type="NCBI Taxonomy" id="104777"/>
    <lineage>
        <taxon>Eukaryota</taxon>
        <taxon>Metazoa</taxon>
        <taxon>Spiralia</taxon>
        <taxon>Gnathifera</taxon>
        <taxon>Rotifera</taxon>
        <taxon>Eurotatoria</taxon>
        <taxon>Monogononta</taxon>
        <taxon>Pseudotrocha</taxon>
        <taxon>Ploima</taxon>
        <taxon>Brachionidae</taxon>
        <taxon>Brachionus</taxon>
    </lineage>
</organism>